<feature type="transmembrane region" description="Helical" evidence="1">
    <location>
        <begin position="110"/>
        <end position="128"/>
    </location>
</feature>
<evidence type="ECO:0000313" key="2">
    <source>
        <dbReference type="EMBL" id="MBP2256420.1"/>
    </source>
</evidence>
<accession>A0ABS4S4J9</accession>
<keyword evidence="1" id="KW-1133">Transmembrane helix</keyword>
<keyword evidence="3" id="KW-1185">Reference proteome</keyword>
<reference evidence="2 3" key="1">
    <citation type="submission" date="2021-03" db="EMBL/GenBank/DDBJ databases">
        <title>Genomic Encyclopedia of Type Strains, Phase IV (KMG-IV): sequencing the most valuable type-strain genomes for metagenomic binning, comparative biology and taxonomic classification.</title>
        <authorList>
            <person name="Goeker M."/>
        </authorList>
    </citation>
    <scope>NUCLEOTIDE SEQUENCE [LARGE SCALE GENOMIC DNA]</scope>
    <source>
        <strain evidence="2 3">DSM 25790</strain>
    </source>
</reference>
<gene>
    <name evidence="2" type="ORF">J2Z81_000352</name>
</gene>
<proteinExistence type="predicted"/>
<dbReference type="RefSeq" id="WP_156947667.1">
    <property type="nucleotide sequence ID" value="NZ_JAGIKX010000001.1"/>
</dbReference>
<evidence type="ECO:0008006" key="4">
    <source>
        <dbReference type="Google" id="ProtNLM"/>
    </source>
</evidence>
<keyword evidence="1" id="KW-0472">Membrane</keyword>
<evidence type="ECO:0000313" key="3">
    <source>
        <dbReference type="Proteomes" id="UP001519294"/>
    </source>
</evidence>
<organism evidence="2 3">
    <name type="scientific">Virgibacillus alimentarius</name>
    <dbReference type="NCBI Taxonomy" id="698769"/>
    <lineage>
        <taxon>Bacteria</taxon>
        <taxon>Bacillati</taxon>
        <taxon>Bacillota</taxon>
        <taxon>Bacilli</taxon>
        <taxon>Bacillales</taxon>
        <taxon>Bacillaceae</taxon>
        <taxon>Virgibacillus</taxon>
    </lineage>
</organism>
<comment type="caution">
    <text evidence="2">The sequence shown here is derived from an EMBL/GenBank/DDBJ whole genome shotgun (WGS) entry which is preliminary data.</text>
</comment>
<sequence length="152" mass="17501">MDIYLLLFLVFVVAPISMVIHESGHLIGAKTMRADHITLSIGLGKMIGSLSFKKIHIKFHTVFFLGGLLKSERTPTYKPLEIIWVTICGLLSSGLFTILFYLLYNIYTNYYIQLLFLFNGWLFIVNTIPFKIKGKQSDGYMIYKIILQIIQK</sequence>
<name>A0ABS4S4J9_9BACI</name>
<evidence type="ECO:0000256" key="1">
    <source>
        <dbReference type="SAM" id="Phobius"/>
    </source>
</evidence>
<protein>
    <recommendedName>
        <fullName evidence="4">Peptidase M50 domain-containing protein</fullName>
    </recommendedName>
</protein>
<dbReference type="Proteomes" id="UP001519294">
    <property type="component" value="Unassembled WGS sequence"/>
</dbReference>
<feature type="transmembrane region" description="Helical" evidence="1">
    <location>
        <begin position="81"/>
        <end position="104"/>
    </location>
</feature>
<keyword evidence="1" id="KW-0812">Transmembrane</keyword>
<dbReference type="EMBL" id="JAGIKX010000001">
    <property type="protein sequence ID" value="MBP2256420.1"/>
    <property type="molecule type" value="Genomic_DNA"/>
</dbReference>